<feature type="region of interest" description="Disordered" evidence="1">
    <location>
        <begin position="1"/>
        <end position="69"/>
    </location>
</feature>
<organism evidence="2 3">
    <name type="scientific">Halobium salinum</name>
    <dbReference type="NCBI Taxonomy" id="1364940"/>
    <lineage>
        <taxon>Archaea</taxon>
        <taxon>Methanobacteriati</taxon>
        <taxon>Methanobacteriota</taxon>
        <taxon>Stenosarchaea group</taxon>
        <taxon>Halobacteria</taxon>
        <taxon>Halobacteriales</taxon>
        <taxon>Haloferacaceae</taxon>
        <taxon>Halobium</taxon>
    </lineage>
</organism>
<feature type="compositionally biased region" description="Basic and acidic residues" evidence="1">
    <location>
        <begin position="58"/>
        <end position="69"/>
    </location>
</feature>
<evidence type="ECO:0000256" key="1">
    <source>
        <dbReference type="SAM" id="MobiDB-lite"/>
    </source>
</evidence>
<protein>
    <submittedName>
        <fullName evidence="2">Uncharacterized protein</fullName>
    </submittedName>
</protein>
<gene>
    <name evidence="2" type="ORF">ACFO0N_13870</name>
</gene>
<evidence type="ECO:0000313" key="2">
    <source>
        <dbReference type="EMBL" id="MFC4359032.1"/>
    </source>
</evidence>
<evidence type="ECO:0000313" key="3">
    <source>
        <dbReference type="Proteomes" id="UP001595921"/>
    </source>
</evidence>
<dbReference type="EMBL" id="JBHSDS010000007">
    <property type="protein sequence ID" value="MFC4359032.1"/>
    <property type="molecule type" value="Genomic_DNA"/>
</dbReference>
<sequence length="69" mass="7033">MSVAKEAAGEDVDTVGGASEGAVSPEAELPAARESFVLAQFSGKDGDVSTAGRNGVTTEEHSEPRDPRT</sequence>
<dbReference type="Proteomes" id="UP001595921">
    <property type="component" value="Unassembled WGS sequence"/>
</dbReference>
<name>A0ABD5PDX4_9EURY</name>
<proteinExistence type="predicted"/>
<dbReference type="RefSeq" id="WP_267620078.1">
    <property type="nucleotide sequence ID" value="NZ_JAODIW010000004.1"/>
</dbReference>
<reference evidence="2 3" key="1">
    <citation type="journal article" date="2019" name="Int. J. Syst. Evol. Microbiol.">
        <title>The Global Catalogue of Microorganisms (GCM) 10K type strain sequencing project: providing services to taxonomists for standard genome sequencing and annotation.</title>
        <authorList>
            <consortium name="The Broad Institute Genomics Platform"/>
            <consortium name="The Broad Institute Genome Sequencing Center for Infectious Disease"/>
            <person name="Wu L."/>
            <person name="Ma J."/>
        </authorList>
    </citation>
    <scope>NUCLEOTIDE SEQUENCE [LARGE SCALE GENOMIC DNA]</scope>
    <source>
        <strain evidence="2 3">CGMCC 1.12553</strain>
    </source>
</reference>
<dbReference type="AlphaFoldDB" id="A0ABD5PDX4"/>
<keyword evidence="3" id="KW-1185">Reference proteome</keyword>
<comment type="caution">
    <text evidence="2">The sequence shown here is derived from an EMBL/GenBank/DDBJ whole genome shotgun (WGS) entry which is preliminary data.</text>
</comment>
<accession>A0ABD5PDX4</accession>